<keyword evidence="3" id="KW-1185">Reference proteome</keyword>
<feature type="compositionally biased region" description="Pro residues" evidence="1">
    <location>
        <begin position="90"/>
        <end position="105"/>
    </location>
</feature>
<comment type="caution">
    <text evidence="2">The sequence shown here is derived from an EMBL/GenBank/DDBJ whole genome shotgun (WGS) entry which is preliminary data.</text>
</comment>
<evidence type="ECO:0000256" key="1">
    <source>
        <dbReference type="SAM" id="MobiDB-lite"/>
    </source>
</evidence>
<organism evidence="2 3">
    <name type="scientific">Chionoecetes opilio</name>
    <name type="common">Atlantic snow crab</name>
    <name type="synonym">Cancer opilio</name>
    <dbReference type="NCBI Taxonomy" id="41210"/>
    <lineage>
        <taxon>Eukaryota</taxon>
        <taxon>Metazoa</taxon>
        <taxon>Ecdysozoa</taxon>
        <taxon>Arthropoda</taxon>
        <taxon>Crustacea</taxon>
        <taxon>Multicrustacea</taxon>
        <taxon>Malacostraca</taxon>
        <taxon>Eumalacostraca</taxon>
        <taxon>Eucarida</taxon>
        <taxon>Decapoda</taxon>
        <taxon>Pleocyemata</taxon>
        <taxon>Brachyura</taxon>
        <taxon>Eubrachyura</taxon>
        <taxon>Majoidea</taxon>
        <taxon>Majidae</taxon>
        <taxon>Chionoecetes</taxon>
    </lineage>
</organism>
<accession>A0A8J5CNV7</accession>
<reference evidence="2" key="1">
    <citation type="submission" date="2020-07" db="EMBL/GenBank/DDBJ databases">
        <title>The High-quality genome of the commercially important snow crab, Chionoecetes opilio.</title>
        <authorList>
            <person name="Jeong J.-H."/>
            <person name="Ryu S."/>
        </authorList>
    </citation>
    <scope>NUCLEOTIDE SEQUENCE</scope>
    <source>
        <strain evidence="2">MADBK_172401_WGS</strain>
        <tissue evidence="2">Digestive gland</tissue>
    </source>
</reference>
<evidence type="ECO:0000313" key="3">
    <source>
        <dbReference type="Proteomes" id="UP000770661"/>
    </source>
</evidence>
<feature type="region of interest" description="Disordered" evidence="1">
    <location>
        <begin position="71"/>
        <end position="105"/>
    </location>
</feature>
<name>A0A8J5CNV7_CHIOP</name>
<feature type="compositionally biased region" description="Low complexity" evidence="1">
    <location>
        <begin position="214"/>
        <end position="232"/>
    </location>
</feature>
<sequence>MQKCVQQRASLRPDMTDVFKELESFRTVMEERARARRISMGESSSGYSTPHLLQVRYDTAGSLHSPSPAPSFAYHYHHPPSSPSAVSTLPPSPSPGIPHSPVPPGTPHYYPHPSLVRPAYPGIVMNGQVAYHPRMFPPGSQPVWVQGPADMMGVAPPHPSNVHKFVVPHHMPAGPGMPLEQQYPPSYSETISQVPPAGMGGAASPIIPRLSGLNMNSNSESDYSSMSDSRSSLAGNTTQSVMPTALPLYQTPAADGPLLPLLTELNHTSTNSS</sequence>
<protein>
    <submittedName>
        <fullName evidence="2">Uncharacterized protein</fullName>
    </submittedName>
</protein>
<dbReference type="Proteomes" id="UP000770661">
    <property type="component" value="Unassembled WGS sequence"/>
</dbReference>
<dbReference type="EMBL" id="JACEEZ010018642">
    <property type="protein sequence ID" value="KAG0716715.1"/>
    <property type="molecule type" value="Genomic_DNA"/>
</dbReference>
<dbReference type="AlphaFoldDB" id="A0A8J5CNV7"/>
<evidence type="ECO:0000313" key="2">
    <source>
        <dbReference type="EMBL" id="KAG0716715.1"/>
    </source>
</evidence>
<proteinExistence type="predicted"/>
<feature type="region of interest" description="Disordered" evidence="1">
    <location>
        <begin position="210"/>
        <end position="239"/>
    </location>
</feature>
<gene>
    <name evidence="2" type="ORF">GWK47_009031</name>
</gene>